<accession>X0ZY29</accession>
<protein>
    <submittedName>
        <fullName evidence="1">Uncharacterized protein</fullName>
    </submittedName>
</protein>
<sequence>MANLAVTSNGYMDGSVALLRNNDIVQVAAISEGNKDEAGKKVYIPV</sequence>
<comment type="caution">
    <text evidence="1">The sequence shown here is derived from an EMBL/GenBank/DDBJ whole genome shotgun (WGS) entry which is preliminary data.</text>
</comment>
<reference evidence="1" key="1">
    <citation type="journal article" date="2014" name="Front. Microbiol.">
        <title>High frequency of phylogenetically diverse reductive dehalogenase-homologous genes in deep subseafloor sedimentary metagenomes.</title>
        <authorList>
            <person name="Kawai M."/>
            <person name="Futagami T."/>
            <person name="Toyoda A."/>
            <person name="Takaki Y."/>
            <person name="Nishi S."/>
            <person name="Hori S."/>
            <person name="Arai W."/>
            <person name="Tsubouchi T."/>
            <person name="Morono Y."/>
            <person name="Uchiyama I."/>
            <person name="Ito T."/>
            <person name="Fujiyama A."/>
            <person name="Inagaki F."/>
            <person name="Takami H."/>
        </authorList>
    </citation>
    <scope>NUCLEOTIDE SEQUENCE</scope>
    <source>
        <strain evidence="1">Expedition CK06-06</strain>
    </source>
</reference>
<gene>
    <name evidence="1" type="ORF">S01H1_77834</name>
</gene>
<evidence type="ECO:0000313" key="1">
    <source>
        <dbReference type="EMBL" id="GAG52936.1"/>
    </source>
</evidence>
<proteinExistence type="predicted"/>
<name>X0ZY29_9ZZZZ</name>
<dbReference type="AlphaFoldDB" id="X0ZY29"/>
<dbReference type="EMBL" id="BARS01052344">
    <property type="protein sequence ID" value="GAG52936.1"/>
    <property type="molecule type" value="Genomic_DNA"/>
</dbReference>
<organism evidence="1">
    <name type="scientific">marine sediment metagenome</name>
    <dbReference type="NCBI Taxonomy" id="412755"/>
    <lineage>
        <taxon>unclassified sequences</taxon>
        <taxon>metagenomes</taxon>
        <taxon>ecological metagenomes</taxon>
    </lineage>
</organism>
<feature type="non-terminal residue" evidence="1">
    <location>
        <position position="46"/>
    </location>
</feature>